<dbReference type="Proteomes" id="UP000295706">
    <property type="component" value="Unassembled WGS sequence"/>
</dbReference>
<keyword evidence="2" id="KW-1185">Reference proteome</keyword>
<accession>A0A4R4KCG6</accession>
<sequence>MQNNTIGQVSQHVELLDMAERTDPMLIGIEGKRARRQRIKELISTVKGNRGWRKGFTDRYPAFDSLSGSSLLTLAQQGRTDDPELLKAIEEWIPFVIETQPDWFIKQNHLRNPPIV</sequence>
<name>A0A4R4KCG6_9BACT</name>
<dbReference type="OrthoDB" id="970386at2"/>
<dbReference type="AlphaFoldDB" id="A0A4R4KCG6"/>
<comment type="caution">
    <text evidence="1">The sequence shown here is derived from an EMBL/GenBank/DDBJ whole genome shotgun (WGS) entry which is preliminary data.</text>
</comment>
<organism evidence="1 2">
    <name type="scientific">Arundinibacter roseus</name>
    <dbReference type="NCBI Taxonomy" id="2070510"/>
    <lineage>
        <taxon>Bacteria</taxon>
        <taxon>Pseudomonadati</taxon>
        <taxon>Bacteroidota</taxon>
        <taxon>Cytophagia</taxon>
        <taxon>Cytophagales</taxon>
        <taxon>Spirosomataceae</taxon>
        <taxon>Arundinibacter</taxon>
    </lineage>
</organism>
<gene>
    <name evidence="1" type="ORF">EZE20_11880</name>
</gene>
<protein>
    <submittedName>
        <fullName evidence="1">Uncharacterized protein</fullName>
    </submittedName>
</protein>
<proteinExistence type="predicted"/>
<dbReference type="RefSeq" id="WP_132117869.1">
    <property type="nucleotide sequence ID" value="NZ_SMJU01000007.1"/>
</dbReference>
<reference evidence="1 2" key="1">
    <citation type="submission" date="2019-02" db="EMBL/GenBank/DDBJ databases">
        <title>Arundinibacter roseus gen. nov., sp. nov., a new member of the family Cytophagaceae.</title>
        <authorList>
            <person name="Szuroczki S."/>
            <person name="Khayer B."/>
            <person name="Sproer C."/>
            <person name="Toumi M."/>
            <person name="Szabo A."/>
            <person name="Felfoldi T."/>
            <person name="Schumann P."/>
            <person name="Toth E."/>
        </authorList>
    </citation>
    <scope>NUCLEOTIDE SEQUENCE [LARGE SCALE GENOMIC DNA]</scope>
    <source>
        <strain evidence="1 2">DMA-k-7a</strain>
    </source>
</reference>
<evidence type="ECO:0000313" key="2">
    <source>
        <dbReference type="Proteomes" id="UP000295706"/>
    </source>
</evidence>
<dbReference type="EMBL" id="SMJU01000007">
    <property type="protein sequence ID" value="TDB64376.1"/>
    <property type="molecule type" value="Genomic_DNA"/>
</dbReference>
<evidence type="ECO:0000313" key="1">
    <source>
        <dbReference type="EMBL" id="TDB64376.1"/>
    </source>
</evidence>